<dbReference type="RefSeq" id="WP_011011212.1">
    <property type="nucleotide sequence ID" value="NC_003413.1"/>
</dbReference>
<accession>A0A5C0XMD8</accession>
<dbReference type="GO" id="GO:0006777">
    <property type="term" value="P:Mo-molybdopterin cofactor biosynthetic process"/>
    <property type="evidence" value="ECO:0007669"/>
    <property type="project" value="InterPro"/>
</dbReference>
<evidence type="ECO:0000313" key="2">
    <source>
        <dbReference type="Proteomes" id="UP000324354"/>
    </source>
</evidence>
<dbReference type="SMR" id="A0A5C0XMD8"/>
<dbReference type="EMBL" id="CP023154">
    <property type="protein sequence ID" value="QEK77832.1"/>
    <property type="molecule type" value="Genomic_DNA"/>
</dbReference>
<dbReference type="InterPro" id="IPR003448">
    <property type="entry name" value="Mopterin_biosynth_MoaE"/>
</dbReference>
<name>A0A5C0XMD8_PYRFU</name>
<dbReference type="SUPFAM" id="SSF54690">
    <property type="entry name" value="Molybdopterin synthase subunit MoaE"/>
    <property type="match status" value="1"/>
</dbReference>
<protein>
    <submittedName>
        <fullName evidence="1">Molybdenum cofactor biosynthesis protein MoaE</fullName>
    </submittedName>
</protein>
<gene>
    <name evidence="1" type="ORF">PFDSM3638_00425</name>
</gene>
<dbReference type="GeneID" id="41711887"/>
<dbReference type="Gene3D" id="3.90.1170.40">
    <property type="entry name" value="Molybdopterin biosynthesis MoaE subunit"/>
    <property type="match status" value="1"/>
</dbReference>
<dbReference type="Pfam" id="PF02391">
    <property type="entry name" value="MoaE"/>
    <property type="match status" value="1"/>
</dbReference>
<dbReference type="AlphaFoldDB" id="A0A5C0XMD8"/>
<proteinExistence type="predicted"/>
<dbReference type="InterPro" id="IPR036563">
    <property type="entry name" value="MoaE_sf"/>
</dbReference>
<dbReference type="PANTHER" id="PTHR23404">
    <property type="entry name" value="MOLYBDOPTERIN SYNTHASE RELATED"/>
    <property type="match status" value="1"/>
</dbReference>
<sequence length="145" mass="16693">MKKVRLVKKPEDFNLDEAVSLVSNPSVGAIVTFLGKVRNENAGREVLKLIYEAYEEMAEKEMGKIRREALEKFPIFDAVIWHRAGELDISENTILVVVSAKHRKEAFEACSWIVDEVKKRVPVWKREITTKGEFWIEGDKHIPAQ</sequence>
<dbReference type="CDD" id="cd00756">
    <property type="entry name" value="MoaE"/>
    <property type="match status" value="1"/>
</dbReference>
<dbReference type="GeneID" id="13301009"/>
<organism evidence="1 2">
    <name type="scientific">Pyrococcus furiosus (strain ATCC 43587 / DSM 3638 / JCM 8422 / Vc1)</name>
    <dbReference type="NCBI Taxonomy" id="186497"/>
    <lineage>
        <taxon>Archaea</taxon>
        <taxon>Methanobacteriati</taxon>
        <taxon>Methanobacteriota</taxon>
        <taxon>Thermococci</taxon>
        <taxon>Thermococcales</taxon>
        <taxon>Thermococcaceae</taxon>
        <taxon>Pyrococcus</taxon>
    </lineage>
</organism>
<dbReference type="OrthoDB" id="45235at2157"/>
<reference evidence="1 2" key="1">
    <citation type="submission" date="2017-08" db="EMBL/GenBank/DDBJ databases">
        <title>Resequencing and Reannotation of the genome of Pyrococcus furiosus type strain DSM3638.</title>
        <authorList>
            <person name="Reichelt R.M."/>
            <person name="Bunk B."/>
        </authorList>
    </citation>
    <scope>NUCLEOTIDE SEQUENCE [LARGE SCALE GENOMIC DNA]</scope>
    <source>
        <strain evidence="1 2">DSM 3638</strain>
    </source>
</reference>
<evidence type="ECO:0000313" key="1">
    <source>
        <dbReference type="EMBL" id="QEK77832.1"/>
    </source>
</evidence>
<dbReference type="Proteomes" id="UP000324354">
    <property type="component" value="Chromosome"/>
</dbReference>